<name>A0A1A6BJR2_MYCGO</name>
<accession>A0A1A6BJR2</accession>
<evidence type="ECO:0000313" key="1">
    <source>
        <dbReference type="EMBL" id="OBS02459.1"/>
    </source>
</evidence>
<organism evidence="1 2">
    <name type="scientific">Mycobacterium gordonae</name>
    <dbReference type="NCBI Taxonomy" id="1778"/>
    <lineage>
        <taxon>Bacteria</taxon>
        <taxon>Bacillati</taxon>
        <taxon>Actinomycetota</taxon>
        <taxon>Actinomycetes</taxon>
        <taxon>Mycobacteriales</taxon>
        <taxon>Mycobacteriaceae</taxon>
        <taxon>Mycobacterium</taxon>
    </lineage>
</organism>
<dbReference type="Proteomes" id="UP000093757">
    <property type="component" value="Unassembled WGS sequence"/>
</dbReference>
<gene>
    <name evidence="1" type="ORF">A9W98_14815</name>
</gene>
<reference evidence="1 2" key="1">
    <citation type="submission" date="2016-06" db="EMBL/GenBank/DDBJ databases">
        <authorList>
            <person name="Kjaerup R.B."/>
            <person name="Dalgaard T.S."/>
            <person name="Juul-Madsen H.R."/>
        </authorList>
    </citation>
    <scope>NUCLEOTIDE SEQUENCE [LARGE SCALE GENOMIC DNA]</scope>
    <source>
        <strain evidence="1 2">1245752.6</strain>
    </source>
</reference>
<proteinExistence type="predicted"/>
<dbReference type="Gene3D" id="2.60.120.260">
    <property type="entry name" value="Galactose-binding domain-like"/>
    <property type="match status" value="1"/>
</dbReference>
<evidence type="ECO:0008006" key="3">
    <source>
        <dbReference type="Google" id="ProtNLM"/>
    </source>
</evidence>
<dbReference type="EMBL" id="MAEM01000186">
    <property type="protein sequence ID" value="OBS02459.1"/>
    <property type="molecule type" value="Genomic_DNA"/>
</dbReference>
<dbReference type="AlphaFoldDB" id="A0A1A6BJR2"/>
<protein>
    <recommendedName>
        <fullName evidence="3">Minor tail protein</fullName>
    </recommendedName>
</protein>
<comment type="caution">
    <text evidence="1">The sequence shown here is derived from an EMBL/GenBank/DDBJ whole genome shotgun (WGS) entry which is preliminary data.</text>
</comment>
<sequence>MAENGVFLPPDDRWRISVQESRGTREIVTYDLNVTKLRITRALSGPFDLQCDVNPNDPSAAGIYFKPWRQLVHVEKIMQGKRRLWGTGIVQPSDIDENTGVLHLKAKGFSCYPKGIPWLEDLNWLANDVYRPVVEIWRHLQNDFPNGDLGVEIYPTTAGVEMLPGYAFDGDLLNLNFFATFVRQTDRLDSGDYIDALARDVPFDYVEQSAWNADRTDVVKKIKLGYPRLGVIQENLAFILNENVISAKPHTESQVDWVSDVGITGYFPGVEYSARLANADPDRLRRYLDEDTAFIDSNERSAAWAHRRLARRQTPPYWETITILPNHPNAPLGSFDVGDSIIVKGNMPWVGEVAQYHKVIAITVDTEKGVVQLTLKAEGAFNYDPIFFPSGVTNIIFNSAFDLNLNGWTATGPGWSHDPAQGANRLGSVTVDADGAHHDLMTQPYGLAPFQIFPMGVSVKCANGVSAGAAVQLVAQFYDEDDNPMSAFLVGAVSGNGQIPWTRLAGNLLAPTGAASVAMRLHVDAAMTAGQVWFDDASIQI</sequence>
<evidence type="ECO:0000313" key="2">
    <source>
        <dbReference type="Proteomes" id="UP000093757"/>
    </source>
</evidence>